<dbReference type="Pfam" id="PF05617">
    <property type="entry name" value="Prolamin_like"/>
    <property type="match status" value="1"/>
</dbReference>
<evidence type="ECO:0000256" key="1">
    <source>
        <dbReference type="ARBA" id="ARBA00022729"/>
    </source>
</evidence>
<accession>A0A2I0H1X5</accession>
<proteinExistence type="predicted"/>
<feature type="chain" id="PRO_5014174964" description="Prolamin-like domain-containing protein" evidence="2">
    <location>
        <begin position="23"/>
        <end position="83"/>
    </location>
</feature>
<protein>
    <recommendedName>
        <fullName evidence="3">Prolamin-like domain-containing protein</fullName>
    </recommendedName>
</protein>
<gene>
    <name evidence="4" type="ORF">CRG98_049794</name>
</gene>
<reference evidence="4 5" key="1">
    <citation type="submission" date="2017-11" db="EMBL/GenBank/DDBJ databases">
        <title>De-novo sequencing of pomegranate (Punica granatum L.) genome.</title>
        <authorList>
            <person name="Akparov Z."/>
            <person name="Amiraslanov A."/>
            <person name="Hajiyeva S."/>
            <person name="Abbasov M."/>
            <person name="Kaur K."/>
            <person name="Hamwieh A."/>
            <person name="Solovyev V."/>
            <person name="Salamov A."/>
            <person name="Braich B."/>
            <person name="Kosarev P."/>
            <person name="Mahmoud A."/>
            <person name="Hajiyev E."/>
            <person name="Babayeva S."/>
            <person name="Izzatullayeva V."/>
            <person name="Mammadov A."/>
            <person name="Mammadov A."/>
            <person name="Sharifova S."/>
            <person name="Ojaghi J."/>
            <person name="Eynullazada K."/>
            <person name="Bayramov B."/>
            <person name="Abdulazimova A."/>
            <person name="Shahmuradov I."/>
        </authorList>
    </citation>
    <scope>NUCLEOTIDE SEQUENCE [LARGE SCALE GENOMIC DNA]</scope>
    <source>
        <strain evidence="5">cv. AG2017</strain>
        <tissue evidence="4">Leaf</tissue>
    </source>
</reference>
<evidence type="ECO:0000313" key="5">
    <source>
        <dbReference type="Proteomes" id="UP000233551"/>
    </source>
</evidence>
<feature type="non-terminal residue" evidence="4">
    <location>
        <position position="83"/>
    </location>
</feature>
<evidence type="ECO:0000256" key="2">
    <source>
        <dbReference type="SAM" id="SignalP"/>
    </source>
</evidence>
<sequence length="83" mass="8862">MESINGFCSLMILLIINIVALSTDLDLVAAQADIRTCANGIMTKECGRSLGQRVAYNTGSPLTDECCAELVKVGKPCHDAFVQ</sequence>
<dbReference type="SUPFAM" id="SSF47699">
    <property type="entry name" value="Bifunctional inhibitor/lipid-transfer protein/seed storage 2S albumin"/>
    <property type="match status" value="1"/>
</dbReference>
<feature type="signal peptide" evidence="2">
    <location>
        <begin position="1"/>
        <end position="22"/>
    </location>
</feature>
<keyword evidence="5" id="KW-1185">Reference proteome</keyword>
<dbReference type="EMBL" id="PGOL01042839">
    <property type="protein sequence ID" value="PKH93966.1"/>
    <property type="molecule type" value="Genomic_DNA"/>
</dbReference>
<organism evidence="4 5">
    <name type="scientific">Punica granatum</name>
    <name type="common">Pomegranate</name>
    <dbReference type="NCBI Taxonomy" id="22663"/>
    <lineage>
        <taxon>Eukaryota</taxon>
        <taxon>Viridiplantae</taxon>
        <taxon>Streptophyta</taxon>
        <taxon>Embryophyta</taxon>
        <taxon>Tracheophyta</taxon>
        <taxon>Spermatophyta</taxon>
        <taxon>Magnoliopsida</taxon>
        <taxon>eudicotyledons</taxon>
        <taxon>Gunneridae</taxon>
        <taxon>Pentapetalae</taxon>
        <taxon>rosids</taxon>
        <taxon>malvids</taxon>
        <taxon>Myrtales</taxon>
        <taxon>Lythraceae</taxon>
        <taxon>Punica</taxon>
    </lineage>
</organism>
<dbReference type="InterPro" id="IPR008502">
    <property type="entry name" value="Prolamin-like"/>
</dbReference>
<dbReference type="Proteomes" id="UP000233551">
    <property type="component" value="Unassembled WGS sequence"/>
</dbReference>
<evidence type="ECO:0000313" key="4">
    <source>
        <dbReference type="EMBL" id="PKH93966.1"/>
    </source>
</evidence>
<dbReference type="AlphaFoldDB" id="A0A2I0H1X5"/>
<dbReference type="InterPro" id="IPR036312">
    <property type="entry name" value="Bifun_inhib/LTP/seed_sf"/>
</dbReference>
<keyword evidence="1 2" id="KW-0732">Signal</keyword>
<name>A0A2I0H1X5_PUNGR</name>
<evidence type="ECO:0000259" key="3">
    <source>
        <dbReference type="Pfam" id="PF05617"/>
    </source>
</evidence>
<feature type="domain" description="Prolamin-like" evidence="3">
    <location>
        <begin position="36"/>
        <end position="82"/>
    </location>
</feature>
<comment type="caution">
    <text evidence="4">The sequence shown here is derived from an EMBL/GenBank/DDBJ whole genome shotgun (WGS) entry which is preliminary data.</text>
</comment>